<dbReference type="InterPro" id="IPR007856">
    <property type="entry name" value="SapB_1"/>
</dbReference>
<dbReference type="KEGG" id="dfa:DFA_00672"/>
<dbReference type="InterPro" id="IPR011001">
    <property type="entry name" value="Saposin-like"/>
</dbReference>
<keyword evidence="1" id="KW-1015">Disulfide bond</keyword>
<dbReference type="RefSeq" id="XP_004358657.1">
    <property type="nucleotide sequence ID" value="XM_004358600.1"/>
</dbReference>
<keyword evidence="3" id="KW-0732">Signal</keyword>
<sequence>MKFLLVVFLIFAALLATVSADRMDLQDDMLERKPHINNQLKCDVCHYVVKATEDLVSRNYTQRQIVNHLESACHRLPHKWAKQCEHIVSANAVTIIKKLVAHETPDKVCKQIHMCKSMFGEEPLLQDLFEVESDSDSDSDDSDYELFNLQAVEQLEKKHHKWHPKNPLKHLKCKACKMIASKAEKYVVAGRPAHEIEAAMDGECNHLGIHEAVKVCKSIVHSTMNHIIDEIKKHGDANHVCKAVHMC</sequence>
<evidence type="ECO:0000313" key="5">
    <source>
        <dbReference type="EMBL" id="EGG20807.1"/>
    </source>
</evidence>
<dbReference type="SUPFAM" id="SSF47862">
    <property type="entry name" value="Saposin"/>
    <property type="match status" value="2"/>
</dbReference>
<dbReference type="STRING" id="1054147.F4PT71"/>
<dbReference type="OMA" id="HLESACH"/>
<dbReference type="GO" id="GO:0006629">
    <property type="term" value="P:lipid metabolic process"/>
    <property type="evidence" value="ECO:0007669"/>
    <property type="project" value="InterPro"/>
</dbReference>
<evidence type="ECO:0000256" key="1">
    <source>
        <dbReference type="ARBA" id="ARBA00023157"/>
    </source>
</evidence>
<feature type="signal peptide" evidence="3">
    <location>
        <begin position="1"/>
        <end position="20"/>
    </location>
</feature>
<organism evidence="5 6">
    <name type="scientific">Cavenderia fasciculata</name>
    <name type="common">Slime mold</name>
    <name type="synonym">Dictyostelium fasciculatum</name>
    <dbReference type="NCBI Taxonomy" id="261658"/>
    <lineage>
        <taxon>Eukaryota</taxon>
        <taxon>Amoebozoa</taxon>
        <taxon>Evosea</taxon>
        <taxon>Eumycetozoa</taxon>
        <taxon>Dictyostelia</taxon>
        <taxon>Acytosteliales</taxon>
        <taxon>Cavenderiaceae</taxon>
        <taxon>Cavenderia</taxon>
    </lineage>
</organism>
<name>F4PT71_CACFS</name>
<dbReference type="Pfam" id="PF05184">
    <property type="entry name" value="SapB_1"/>
    <property type="match status" value="2"/>
</dbReference>
<feature type="domain" description="Saposin B-type" evidence="4">
    <location>
        <begin position="38"/>
        <end position="119"/>
    </location>
</feature>
<dbReference type="GeneID" id="14873734"/>
<dbReference type="Proteomes" id="UP000007797">
    <property type="component" value="Unassembled WGS sequence"/>
</dbReference>
<evidence type="ECO:0000256" key="3">
    <source>
        <dbReference type="SAM" id="SignalP"/>
    </source>
</evidence>
<dbReference type="Gene3D" id="1.10.225.10">
    <property type="entry name" value="Saposin-like"/>
    <property type="match status" value="2"/>
</dbReference>
<dbReference type="Pfam" id="PF03489">
    <property type="entry name" value="SapB_2"/>
    <property type="match status" value="2"/>
</dbReference>
<accession>F4PT71</accession>
<dbReference type="PROSITE" id="PS50015">
    <property type="entry name" value="SAP_B"/>
    <property type="match status" value="2"/>
</dbReference>
<dbReference type="SMART" id="SM00741">
    <property type="entry name" value="SapB"/>
    <property type="match status" value="2"/>
</dbReference>
<dbReference type="OrthoDB" id="16524at2759"/>
<protein>
    <recommendedName>
        <fullName evidence="4">Saposin B-type domain-containing protein</fullName>
    </recommendedName>
</protein>
<feature type="domain" description="Saposin B-type" evidence="4">
    <location>
        <begin position="169"/>
        <end position="247"/>
    </location>
</feature>
<gene>
    <name evidence="5" type="ORF">DFA_00672</name>
</gene>
<dbReference type="InterPro" id="IPR008139">
    <property type="entry name" value="SaposinB_dom"/>
</dbReference>
<keyword evidence="2" id="KW-0325">Glycoprotein</keyword>
<dbReference type="InterPro" id="IPR051428">
    <property type="entry name" value="Sphingo_Act-Surfact_Prot"/>
</dbReference>
<dbReference type="InterPro" id="IPR008138">
    <property type="entry name" value="SapB_2"/>
</dbReference>
<dbReference type="PANTHER" id="PTHR11480">
    <property type="entry name" value="SAPOSIN-RELATED"/>
    <property type="match status" value="1"/>
</dbReference>
<keyword evidence="6" id="KW-1185">Reference proteome</keyword>
<evidence type="ECO:0000313" key="6">
    <source>
        <dbReference type="Proteomes" id="UP000007797"/>
    </source>
</evidence>
<proteinExistence type="predicted"/>
<evidence type="ECO:0000256" key="2">
    <source>
        <dbReference type="ARBA" id="ARBA00023180"/>
    </source>
</evidence>
<reference evidence="6" key="1">
    <citation type="journal article" date="2011" name="Genome Res.">
        <title>Phylogeny-wide analysis of social amoeba genomes highlights ancient origins for complex intercellular communication.</title>
        <authorList>
            <person name="Heidel A.J."/>
            <person name="Lawal H.M."/>
            <person name="Felder M."/>
            <person name="Schilde C."/>
            <person name="Helps N.R."/>
            <person name="Tunggal B."/>
            <person name="Rivero F."/>
            <person name="John U."/>
            <person name="Schleicher M."/>
            <person name="Eichinger L."/>
            <person name="Platzer M."/>
            <person name="Noegel A.A."/>
            <person name="Schaap P."/>
            <person name="Gloeckner G."/>
        </authorList>
    </citation>
    <scope>NUCLEOTIDE SEQUENCE [LARGE SCALE GENOMIC DNA]</scope>
    <source>
        <strain evidence="6">SH3</strain>
    </source>
</reference>
<dbReference type="PANTHER" id="PTHR11480:SF98">
    <property type="entry name" value="SAPOSIN B-TYPE DOMAIN-CONTAINING PROTEIN"/>
    <property type="match status" value="1"/>
</dbReference>
<dbReference type="AlphaFoldDB" id="F4PT71"/>
<evidence type="ECO:0000259" key="4">
    <source>
        <dbReference type="PROSITE" id="PS50015"/>
    </source>
</evidence>
<feature type="chain" id="PRO_5003315687" description="Saposin B-type domain-containing protein" evidence="3">
    <location>
        <begin position="21"/>
        <end position="247"/>
    </location>
</feature>
<dbReference type="EMBL" id="GL883010">
    <property type="protein sequence ID" value="EGG20807.1"/>
    <property type="molecule type" value="Genomic_DNA"/>
</dbReference>